<name>A0A0P1GA87_9RHOB</name>
<dbReference type="AlphaFoldDB" id="A0A0P1GA87"/>
<keyword evidence="3" id="KW-1185">Reference proteome</keyword>
<organism evidence="2 3">
    <name type="scientific">Tritonibacter multivorans</name>
    <dbReference type="NCBI Taxonomy" id="928856"/>
    <lineage>
        <taxon>Bacteria</taxon>
        <taxon>Pseudomonadati</taxon>
        <taxon>Pseudomonadota</taxon>
        <taxon>Alphaproteobacteria</taxon>
        <taxon>Rhodobacterales</taxon>
        <taxon>Paracoccaceae</taxon>
        <taxon>Tritonibacter</taxon>
    </lineage>
</organism>
<reference evidence="2 3" key="1">
    <citation type="submission" date="2015-09" db="EMBL/GenBank/DDBJ databases">
        <authorList>
            <consortium name="Swine Surveillance"/>
        </authorList>
    </citation>
    <scope>NUCLEOTIDE SEQUENCE [LARGE SCALE GENOMIC DNA]</scope>
    <source>
        <strain evidence="2 3">CECT 7557</strain>
    </source>
</reference>
<dbReference type="RefSeq" id="WP_058289943.1">
    <property type="nucleotide sequence ID" value="NZ_CYSD01000031.1"/>
</dbReference>
<evidence type="ECO:0000313" key="2">
    <source>
        <dbReference type="EMBL" id="CUH78423.1"/>
    </source>
</evidence>
<feature type="chain" id="PRO_5006063228" description="Tat pathway signal sequence domain protein" evidence="1">
    <location>
        <begin position="22"/>
        <end position="134"/>
    </location>
</feature>
<feature type="signal peptide" evidence="1">
    <location>
        <begin position="1"/>
        <end position="21"/>
    </location>
</feature>
<evidence type="ECO:0000256" key="1">
    <source>
        <dbReference type="SAM" id="SignalP"/>
    </source>
</evidence>
<proteinExistence type="predicted"/>
<protein>
    <recommendedName>
        <fullName evidence="4">Tat pathway signal sequence domain protein</fullName>
    </recommendedName>
</protein>
<evidence type="ECO:0008006" key="4">
    <source>
        <dbReference type="Google" id="ProtNLM"/>
    </source>
</evidence>
<evidence type="ECO:0000313" key="3">
    <source>
        <dbReference type="Proteomes" id="UP000052022"/>
    </source>
</evidence>
<keyword evidence="1" id="KW-0732">Signal</keyword>
<dbReference type="STRING" id="928856.SAMN04488049_10844"/>
<accession>A0A0P1GA87</accession>
<dbReference type="OrthoDB" id="7707524at2"/>
<dbReference type="Proteomes" id="UP000052022">
    <property type="component" value="Unassembled WGS sequence"/>
</dbReference>
<gene>
    <name evidence="2" type="ORF">TRM7557_01873</name>
</gene>
<dbReference type="EMBL" id="CYSD01000031">
    <property type="protein sequence ID" value="CUH78423.1"/>
    <property type="molecule type" value="Genomic_DNA"/>
</dbReference>
<sequence>MISFKPVAAALLCAVFSATTAATEEQFAHISLNSTEPQAEACRLVLTAKAPEDIKSLVVETVLFDRSDRVMLLTLFDFAALPAGKLRVRQFDIPNTRCGDVSRVLFNGIDSCEGPGCDAPLRATSAVADLEVLG</sequence>